<reference evidence="1" key="1">
    <citation type="submission" date="2014-07" db="EMBL/GenBank/DDBJ databases">
        <authorList>
            <person name="Martin A.A"/>
            <person name="De Silva N."/>
        </authorList>
    </citation>
    <scope>NUCLEOTIDE SEQUENCE</scope>
</reference>
<accession>A0A0K0FPW8</accession>
<proteinExistence type="predicted"/>
<protein>
    <submittedName>
        <fullName evidence="2">Reverse transcriptase domain-containing protein</fullName>
    </submittedName>
</protein>
<dbReference type="AlphaFoldDB" id="A0A0K0FPW8"/>
<dbReference type="Gene3D" id="3.30.70.270">
    <property type="match status" value="1"/>
</dbReference>
<sequence length="112" mass="12648">MQEVLIEFLFSEEKNSGVILYVDDIFGYACSIKDLGELAVKVVNKLHSSGLKLNKEKSRLRPVIALSIFGLPFEVMGDNCKGAILFQMQEGDKEVIGYFLKRLKSEKKSLLF</sequence>
<name>A0A0K0FPW8_STRVS</name>
<dbReference type="InterPro" id="IPR043128">
    <property type="entry name" value="Rev_trsase/Diguanyl_cyclase"/>
</dbReference>
<dbReference type="WBParaSite" id="SVE_1126500.1">
    <property type="protein sequence ID" value="SVE_1126500.1"/>
    <property type="gene ID" value="SVE_1126500"/>
</dbReference>
<dbReference type="Proteomes" id="UP000035680">
    <property type="component" value="Unassembled WGS sequence"/>
</dbReference>
<dbReference type="SUPFAM" id="SSF56672">
    <property type="entry name" value="DNA/RNA polymerases"/>
    <property type="match status" value="1"/>
</dbReference>
<evidence type="ECO:0000313" key="1">
    <source>
        <dbReference type="Proteomes" id="UP000035680"/>
    </source>
</evidence>
<evidence type="ECO:0000313" key="2">
    <source>
        <dbReference type="WBParaSite" id="SVE_1126500.1"/>
    </source>
</evidence>
<dbReference type="InterPro" id="IPR043502">
    <property type="entry name" value="DNA/RNA_pol_sf"/>
</dbReference>
<organism evidence="1 2">
    <name type="scientific">Strongyloides venezuelensis</name>
    <name type="common">Threadworm</name>
    <dbReference type="NCBI Taxonomy" id="75913"/>
    <lineage>
        <taxon>Eukaryota</taxon>
        <taxon>Metazoa</taxon>
        <taxon>Ecdysozoa</taxon>
        <taxon>Nematoda</taxon>
        <taxon>Chromadorea</taxon>
        <taxon>Rhabditida</taxon>
        <taxon>Tylenchina</taxon>
        <taxon>Panagrolaimomorpha</taxon>
        <taxon>Strongyloidoidea</taxon>
        <taxon>Strongyloididae</taxon>
        <taxon>Strongyloides</taxon>
    </lineage>
</organism>
<keyword evidence="1" id="KW-1185">Reference proteome</keyword>
<reference evidence="2" key="2">
    <citation type="submission" date="2015-08" db="UniProtKB">
        <authorList>
            <consortium name="WormBaseParasite"/>
        </authorList>
    </citation>
    <scope>IDENTIFICATION</scope>
</reference>